<dbReference type="EMBL" id="BMRJ01000002">
    <property type="protein sequence ID" value="GGR27618.1"/>
    <property type="molecule type" value="Genomic_DNA"/>
</dbReference>
<evidence type="ECO:0000313" key="2">
    <source>
        <dbReference type="EMBL" id="GGR27618.1"/>
    </source>
</evidence>
<dbReference type="Proteomes" id="UP000610303">
    <property type="component" value="Unassembled WGS sequence"/>
</dbReference>
<sequence length="331" mass="35999">MDPNAIIDSYVGDVVRHLPRRQRTDVARELRSLLREEVAGRAADGGRPVDADVTMELLAAFGRPADVADRYRPAGFTVIRPSDAPRFTWFALGGIAVIWLITLPAALLGVPPVVGWEYGADAWWGRLTVWWFGPGLGAFWWPGVLITFTLLSVLATRRRESVTTAWAPTPAPVPRNAIDRDLVNRPLGVLFLALALLGASALLALPWLGSWAPDLPEPVLAALALDPEFLQWRAPWLLLLWAAELALFIAVLLTGRWGPITQAVRGALDLVFIALLLWWVLGGPIFATAAADETTKFILVAFVIAIAVDAVVALRRAATGRRLVRTAAAPL</sequence>
<keyword evidence="1" id="KW-0812">Transmembrane</keyword>
<evidence type="ECO:0000256" key="1">
    <source>
        <dbReference type="SAM" id="Phobius"/>
    </source>
</evidence>
<gene>
    <name evidence="2" type="ORF">GCM10010196_21570</name>
</gene>
<feature type="transmembrane region" description="Helical" evidence="1">
    <location>
        <begin position="89"/>
        <end position="110"/>
    </location>
</feature>
<keyword evidence="1" id="KW-0472">Membrane</keyword>
<accession>A0A918FBE0</accession>
<keyword evidence="3" id="KW-1185">Reference proteome</keyword>
<name>A0A918FBE0_AGRME</name>
<feature type="transmembrane region" description="Helical" evidence="1">
    <location>
        <begin position="236"/>
        <end position="255"/>
    </location>
</feature>
<evidence type="ECO:0000313" key="3">
    <source>
        <dbReference type="Proteomes" id="UP000610303"/>
    </source>
</evidence>
<organism evidence="2 3">
    <name type="scientific">Agromyces mediolanus</name>
    <name type="common">Corynebacterium mediolanum</name>
    <dbReference type="NCBI Taxonomy" id="41986"/>
    <lineage>
        <taxon>Bacteria</taxon>
        <taxon>Bacillati</taxon>
        <taxon>Actinomycetota</taxon>
        <taxon>Actinomycetes</taxon>
        <taxon>Micrococcales</taxon>
        <taxon>Microbacteriaceae</taxon>
        <taxon>Agromyces</taxon>
    </lineage>
</organism>
<feature type="transmembrane region" description="Helical" evidence="1">
    <location>
        <begin position="297"/>
        <end position="315"/>
    </location>
</feature>
<proteinExistence type="predicted"/>
<dbReference type="RefSeq" id="WP_189085365.1">
    <property type="nucleotide sequence ID" value="NZ_BMRJ01000002.1"/>
</dbReference>
<reference evidence="2" key="2">
    <citation type="submission" date="2020-09" db="EMBL/GenBank/DDBJ databases">
        <authorList>
            <person name="Sun Q."/>
            <person name="Ohkuma M."/>
        </authorList>
    </citation>
    <scope>NUCLEOTIDE SEQUENCE</scope>
    <source>
        <strain evidence="2">JCM 3346</strain>
    </source>
</reference>
<feature type="transmembrane region" description="Helical" evidence="1">
    <location>
        <begin position="267"/>
        <end position="291"/>
    </location>
</feature>
<dbReference type="AlphaFoldDB" id="A0A918FBE0"/>
<comment type="caution">
    <text evidence="2">The sequence shown here is derived from an EMBL/GenBank/DDBJ whole genome shotgun (WGS) entry which is preliminary data.</text>
</comment>
<feature type="transmembrane region" description="Helical" evidence="1">
    <location>
        <begin position="187"/>
        <end position="208"/>
    </location>
</feature>
<feature type="transmembrane region" description="Helical" evidence="1">
    <location>
        <begin position="130"/>
        <end position="154"/>
    </location>
</feature>
<protein>
    <submittedName>
        <fullName evidence="2">Uncharacterized protein</fullName>
    </submittedName>
</protein>
<reference evidence="2" key="1">
    <citation type="journal article" date="2014" name="Int. J. Syst. Evol. Microbiol.">
        <title>Complete genome sequence of Corynebacterium casei LMG S-19264T (=DSM 44701T), isolated from a smear-ripened cheese.</title>
        <authorList>
            <consortium name="US DOE Joint Genome Institute (JGI-PGF)"/>
            <person name="Walter F."/>
            <person name="Albersmeier A."/>
            <person name="Kalinowski J."/>
            <person name="Ruckert C."/>
        </authorList>
    </citation>
    <scope>NUCLEOTIDE SEQUENCE</scope>
    <source>
        <strain evidence="2">JCM 3346</strain>
    </source>
</reference>
<keyword evidence="1" id="KW-1133">Transmembrane helix</keyword>